<feature type="region of interest" description="Disordered" evidence="6">
    <location>
        <begin position="1"/>
        <end position="20"/>
    </location>
</feature>
<evidence type="ECO:0000313" key="10">
    <source>
        <dbReference type="Proteomes" id="UP000295705"/>
    </source>
</evidence>
<evidence type="ECO:0000256" key="5">
    <source>
        <dbReference type="ARBA" id="ARBA00023136"/>
    </source>
</evidence>
<keyword evidence="4 7" id="KW-1133">Transmembrane helix</keyword>
<gene>
    <name evidence="9" type="ORF">EV188_101389</name>
</gene>
<reference evidence="9 10" key="1">
    <citation type="submission" date="2019-03" db="EMBL/GenBank/DDBJ databases">
        <title>Genomic Encyclopedia of Type Strains, Phase IV (KMG-IV): sequencing the most valuable type-strain genomes for metagenomic binning, comparative biology and taxonomic classification.</title>
        <authorList>
            <person name="Goeker M."/>
        </authorList>
    </citation>
    <scope>NUCLEOTIDE SEQUENCE [LARGE SCALE GENOMIC DNA]</scope>
    <source>
        <strain evidence="9 10">DSM 45775</strain>
    </source>
</reference>
<comment type="subcellular location">
    <subcellularLocation>
        <location evidence="1">Cell membrane</location>
        <topology evidence="1">Multi-pass membrane protein</topology>
    </subcellularLocation>
</comment>
<evidence type="ECO:0000256" key="6">
    <source>
        <dbReference type="SAM" id="MobiDB-lite"/>
    </source>
</evidence>
<feature type="compositionally biased region" description="Basic and acidic residues" evidence="6">
    <location>
        <begin position="7"/>
        <end position="20"/>
    </location>
</feature>
<keyword evidence="2" id="KW-1003">Cell membrane</keyword>
<accession>A0A4R6VRP0</accession>
<sequence length="127" mass="13744">MTSAEPRATDTPENDAEHEPDYRFTLANERTYLAWLRTSLSLLAAGVAVVQLVPAFPIPGIRSAIGGLLVALAVLTAAGGLVRWLRVEHAMRRDRDLPRQRIPWVLALGLVLLALVSLALVVTEGLA</sequence>
<dbReference type="PANTHER" id="PTHR34187:SF2">
    <property type="entry name" value="DUF202 DOMAIN-CONTAINING PROTEIN"/>
    <property type="match status" value="1"/>
</dbReference>
<comment type="caution">
    <text evidence="9">The sequence shown here is derived from an EMBL/GenBank/DDBJ whole genome shotgun (WGS) entry which is preliminary data.</text>
</comment>
<organism evidence="9 10">
    <name type="scientific">Actinomycetospora succinea</name>
    <dbReference type="NCBI Taxonomy" id="663603"/>
    <lineage>
        <taxon>Bacteria</taxon>
        <taxon>Bacillati</taxon>
        <taxon>Actinomycetota</taxon>
        <taxon>Actinomycetes</taxon>
        <taxon>Pseudonocardiales</taxon>
        <taxon>Pseudonocardiaceae</taxon>
        <taxon>Actinomycetospora</taxon>
    </lineage>
</organism>
<evidence type="ECO:0000256" key="7">
    <source>
        <dbReference type="SAM" id="Phobius"/>
    </source>
</evidence>
<dbReference type="RefSeq" id="WP_133824540.1">
    <property type="nucleotide sequence ID" value="NZ_BAABHR010000046.1"/>
</dbReference>
<evidence type="ECO:0000256" key="3">
    <source>
        <dbReference type="ARBA" id="ARBA00022692"/>
    </source>
</evidence>
<dbReference type="InterPro" id="IPR052053">
    <property type="entry name" value="IM_YidH-like"/>
</dbReference>
<dbReference type="OrthoDB" id="582337at2"/>
<dbReference type="AlphaFoldDB" id="A0A4R6VRP0"/>
<protein>
    <submittedName>
        <fullName evidence="9">Putative membrane protein</fullName>
    </submittedName>
</protein>
<dbReference type="PANTHER" id="PTHR34187">
    <property type="entry name" value="FGR18P"/>
    <property type="match status" value="1"/>
</dbReference>
<feature type="transmembrane region" description="Helical" evidence="7">
    <location>
        <begin position="40"/>
        <end position="58"/>
    </location>
</feature>
<evidence type="ECO:0000259" key="8">
    <source>
        <dbReference type="Pfam" id="PF02656"/>
    </source>
</evidence>
<feature type="transmembrane region" description="Helical" evidence="7">
    <location>
        <begin position="102"/>
        <end position="122"/>
    </location>
</feature>
<keyword evidence="3 7" id="KW-0812">Transmembrane</keyword>
<dbReference type="InterPro" id="IPR003807">
    <property type="entry name" value="DUF202"/>
</dbReference>
<feature type="domain" description="DUF202" evidence="8">
    <location>
        <begin position="23"/>
        <end position="90"/>
    </location>
</feature>
<evidence type="ECO:0000256" key="1">
    <source>
        <dbReference type="ARBA" id="ARBA00004651"/>
    </source>
</evidence>
<proteinExistence type="predicted"/>
<name>A0A4R6VRP0_9PSEU</name>
<dbReference type="Proteomes" id="UP000295705">
    <property type="component" value="Unassembled WGS sequence"/>
</dbReference>
<evidence type="ECO:0000256" key="4">
    <source>
        <dbReference type="ARBA" id="ARBA00022989"/>
    </source>
</evidence>
<keyword evidence="5 7" id="KW-0472">Membrane</keyword>
<evidence type="ECO:0000256" key="2">
    <source>
        <dbReference type="ARBA" id="ARBA00022475"/>
    </source>
</evidence>
<keyword evidence="10" id="KW-1185">Reference proteome</keyword>
<dbReference type="GO" id="GO:0005886">
    <property type="term" value="C:plasma membrane"/>
    <property type="evidence" value="ECO:0007669"/>
    <property type="project" value="UniProtKB-SubCell"/>
</dbReference>
<feature type="transmembrane region" description="Helical" evidence="7">
    <location>
        <begin position="64"/>
        <end position="82"/>
    </location>
</feature>
<dbReference type="Pfam" id="PF02656">
    <property type="entry name" value="DUF202"/>
    <property type="match status" value="1"/>
</dbReference>
<dbReference type="EMBL" id="SNYO01000001">
    <property type="protein sequence ID" value="TDQ65140.1"/>
    <property type="molecule type" value="Genomic_DNA"/>
</dbReference>
<evidence type="ECO:0000313" key="9">
    <source>
        <dbReference type="EMBL" id="TDQ65140.1"/>
    </source>
</evidence>